<dbReference type="RefSeq" id="WP_234992617.1">
    <property type="nucleotide sequence ID" value="NZ_CP048103.1"/>
</dbReference>
<sequence>MGKIILSMQISLDGVVSNEEQWMTLSEEIFQDYLEYYDTVDMIVVGGNSYTSLAQHWQNAEYSKNDLERAIAKRMNEIPKVAISNSDLELIWRNSR</sequence>
<dbReference type="InterPro" id="IPR024072">
    <property type="entry name" value="DHFR-like_dom_sf"/>
</dbReference>
<organism evidence="1 2">
    <name type="scientific">Kroppenstedtia eburnea</name>
    <dbReference type="NCBI Taxonomy" id="714067"/>
    <lineage>
        <taxon>Bacteria</taxon>
        <taxon>Bacillati</taxon>
        <taxon>Bacillota</taxon>
        <taxon>Bacilli</taxon>
        <taxon>Bacillales</taxon>
        <taxon>Thermoactinomycetaceae</taxon>
        <taxon>Kroppenstedtia</taxon>
    </lineage>
</organism>
<proteinExistence type="predicted"/>
<accession>A0A1N7N977</accession>
<keyword evidence="2" id="KW-1185">Reference proteome</keyword>
<reference evidence="2" key="1">
    <citation type="submission" date="2017-01" db="EMBL/GenBank/DDBJ databases">
        <authorList>
            <person name="Varghese N."/>
            <person name="Submissions S."/>
        </authorList>
    </citation>
    <scope>NUCLEOTIDE SEQUENCE [LARGE SCALE GENOMIC DNA]</scope>
    <source>
        <strain evidence="2">DSM 45196</strain>
    </source>
</reference>
<evidence type="ECO:0000313" key="2">
    <source>
        <dbReference type="Proteomes" id="UP000186795"/>
    </source>
</evidence>
<gene>
    <name evidence="1" type="ORF">SAMN05421790_10848</name>
</gene>
<evidence type="ECO:0000313" key="1">
    <source>
        <dbReference type="EMBL" id="SIS94749.1"/>
    </source>
</evidence>
<protein>
    <submittedName>
        <fullName evidence="1">RibD C-terminal domain-containing protein</fullName>
    </submittedName>
</protein>
<dbReference type="AlphaFoldDB" id="A0A1N7N977"/>
<dbReference type="EMBL" id="FTOD01000008">
    <property type="protein sequence ID" value="SIS94749.1"/>
    <property type="molecule type" value="Genomic_DNA"/>
</dbReference>
<dbReference type="Gene3D" id="3.40.430.10">
    <property type="entry name" value="Dihydrofolate Reductase, subunit A"/>
    <property type="match status" value="1"/>
</dbReference>
<name>A0A1N7N977_9BACL</name>
<dbReference type="SUPFAM" id="SSF53597">
    <property type="entry name" value="Dihydrofolate reductase-like"/>
    <property type="match status" value="1"/>
</dbReference>
<dbReference type="Proteomes" id="UP000186795">
    <property type="component" value="Unassembled WGS sequence"/>
</dbReference>